<dbReference type="PANTHER" id="PTHR43248">
    <property type="entry name" value="2-SUCCINYL-6-HYDROXY-2,4-CYCLOHEXADIENE-1-CARBOXYLATE SYNTHASE"/>
    <property type="match status" value="1"/>
</dbReference>
<dbReference type="SUPFAM" id="SSF53474">
    <property type="entry name" value="alpha/beta-Hydrolases"/>
    <property type="match status" value="1"/>
</dbReference>
<evidence type="ECO:0000256" key="1">
    <source>
        <dbReference type="ARBA" id="ARBA00010088"/>
    </source>
</evidence>
<dbReference type="STRING" id="1045774.SAMN05421872_104149"/>
<protein>
    <submittedName>
        <fullName evidence="7">Alpha/beta hydrolase fold</fullName>
    </submittedName>
</protein>
<dbReference type="GO" id="GO:0016787">
    <property type="term" value="F:hydrolase activity"/>
    <property type="evidence" value="ECO:0007669"/>
    <property type="project" value="UniProtKB-KW"/>
</dbReference>
<evidence type="ECO:0000313" key="7">
    <source>
        <dbReference type="EMBL" id="SDC83578.1"/>
    </source>
</evidence>
<reference evidence="7 8" key="1">
    <citation type="submission" date="2016-10" db="EMBL/GenBank/DDBJ databases">
        <authorList>
            <person name="de Groot N.N."/>
        </authorList>
    </citation>
    <scope>NUCLEOTIDE SEQUENCE [LARGE SCALE GENOMIC DNA]</scope>
    <source>
        <strain evidence="7 8">CGMCC 4.6858</strain>
    </source>
</reference>
<feature type="domain" description="Peptidase S33 tripeptidyl aminopeptidase-like C-terminal" evidence="6">
    <location>
        <begin position="426"/>
        <end position="525"/>
    </location>
</feature>
<evidence type="ECO:0000256" key="3">
    <source>
        <dbReference type="ARBA" id="ARBA00022801"/>
    </source>
</evidence>
<dbReference type="EMBL" id="FMZM01000004">
    <property type="protein sequence ID" value="SDC83578.1"/>
    <property type="molecule type" value="Genomic_DNA"/>
</dbReference>
<comment type="similarity">
    <text evidence="1">Belongs to the peptidase S33 family.</text>
</comment>
<dbReference type="InterPro" id="IPR013595">
    <property type="entry name" value="Pept_S33_TAP-like_C"/>
</dbReference>
<dbReference type="InterPro" id="IPR029058">
    <property type="entry name" value="AB_hydrolase_fold"/>
</dbReference>
<dbReference type="Gene3D" id="3.40.50.1820">
    <property type="entry name" value="alpha/beta hydrolase"/>
    <property type="match status" value="1"/>
</dbReference>
<dbReference type="Proteomes" id="UP000199034">
    <property type="component" value="Unassembled WGS sequence"/>
</dbReference>
<feature type="region of interest" description="Disordered" evidence="4">
    <location>
        <begin position="33"/>
        <end position="64"/>
    </location>
</feature>
<name>A0A1G6PU54_9ACTN</name>
<dbReference type="PANTHER" id="PTHR43248:SF29">
    <property type="entry name" value="TRIPEPTIDYL AMINOPEPTIDASE"/>
    <property type="match status" value="1"/>
</dbReference>
<proteinExistence type="inferred from homology"/>
<dbReference type="AlphaFoldDB" id="A0A1G6PU54"/>
<evidence type="ECO:0000259" key="5">
    <source>
        <dbReference type="Pfam" id="PF00561"/>
    </source>
</evidence>
<accession>A0A1G6PU54</accession>
<sequence>MMGPRAVRVVVLVLVGLLVLGALGAAISTLASDDGGGGAGRSDGPARANPPTPPPAGATDAPEPALAPYYSQQLSWGVCREQYECATLTVPLDYDRPAGETIDLALLRVPAGDPDGRVGSLVVNPGGPGAPGTDYAASGQFGDRLAEGFDIVGFDPRGTGQSAPVDCLSDDDLEAYLAADPSPDDQDEIEATAADVTAMTRGCSELSGELAAHVSTVEAARDMDVLRAALGEPELLYLGASYGTFLGATYAELFPDRAGRLVLDGAVDPTLSALEQSLAQAGGFETALRSYVTDCVDGGDCFLGRSLDEGLARIASFLRTVDEEPLPAGGDRELTEGLAFTGIITPLYVRDYWTLLDRGLESAFDGDGSVLALLADAYASRGPDGSFLNNSVEAIVPINCLDDPATTPVDRVLDQLPAFEKAAPTLAPQFVWSQVGCLGFEPRTAEPPPTIRAEGAAPIVVVGTTRDPATPYEWSVALAEQLESGVLVSRDGDGHTGYGSDNACVDDAVEDFLVDDTVPEDGLSC</sequence>
<keyword evidence="8" id="KW-1185">Reference proteome</keyword>
<dbReference type="RefSeq" id="WP_244509324.1">
    <property type="nucleotide sequence ID" value="NZ_FMZM01000004.1"/>
</dbReference>
<dbReference type="InterPro" id="IPR000073">
    <property type="entry name" value="AB_hydrolase_1"/>
</dbReference>
<dbReference type="Pfam" id="PF00561">
    <property type="entry name" value="Abhydrolase_1"/>
    <property type="match status" value="1"/>
</dbReference>
<feature type="domain" description="AB hydrolase-1" evidence="5">
    <location>
        <begin position="121"/>
        <end position="301"/>
    </location>
</feature>
<keyword evidence="2" id="KW-0732">Signal</keyword>
<evidence type="ECO:0000313" key="8">
    <source>
        <dbReference type="Proteomes" id="UP000199034"/>
    </source>
</evidence>
<evidence type="ECO:0000256" key="4">
    <source>
        <dbReference type="SAM" id="MobiDB-lite"/>
    </source>
</evidence>
<keyword evidence="3 7" id="KW-0378">Hydrolase</keyword>
<evidence type="ECO:0000259" key="6">
    <source>
        <dbReference type="Pfam" id="PF08386"/>
    </source>
</evidence>
<organism evidence="7 8">
    <name type="scientific">Nocardioides lianchengensis</name>
    <dbReference type="NCBI Taxonomy" id="1045774"/>
    <lineage>
        <taxon>Bacteria</taxon>
        <taxon>Bacillati</taxon>
        <taxon>Actinomycetota</taxon>
        <taxon>Actinomycetes</taxon>
        <taxon>Propionibacteriales</taxon>
        <taxon>Nocardioidaceae</taxon>
        <taxon>Nocardioides</taxon>
    </lineage>
</organism>
<evidence type="ECO:0000256" key="2">
    <source>
        <dbReference type="ARBA" id="ARBA00022729"/>
    </source>
</evidence>
<dbReference type="InterPro" id="IPR051601">
    <property type="entry name" value="Serine_prot/Carboxylest_S33"/>
</dbReference>
<gene>
    <name evidence="7" type="ORF">SAMN05421872_104149</name>
</gene>
<dbReference type="Pfam" id="PF08386">
    <property type="entry name" value="Abhydrolase_4"/>
    <property type="match status" value="1"/>
</dbReference>